<accession>A0ABW2A1V3</accession>
<proteinExistence type="predicted"/>
<comment type="caution">
    <text evidence="1">The sequence shown here is derived from an EMBL/GenBank/DDBJ whole genome shotgun (WGS) entry which is preliminary data.</text>
</comment>
<evidence type="ECO:0000313" key="1">
    <source>
        <dbReference type="EMBL" id="MFC6671427.1"/>
    </source>
</evidence>
<gene>
    <name evidence="1" type="ORF">ACFQDL_16130</name>
</gene>
<sequence>MLRVPSMDVVYEWRSLQEQKLAERMQHLFDTGEATDHLRIMGQTEIRHFIQHYERLTRFMLEEMPSRADVTLYLNDNHKIADIRVNRPLPGCSDA</sequence>
<dbReference type="EMBL" id="JBHSWE010000001">
    <property type="protein sequence ID" value="MFC6671427.1"/>
    <property type="molecule type" value="Genomic_DNA"/>
</dbReference>
<dbReference type="InterPro" id="IPR027417">
    <property type="entry name" value="P-loop_NTPase"/>
</dbReference>
<reference evidence="2" key="1">
    <citation type="journal article" date="2019" name="Int. J. Syst. Evol. Microbiol.">
        <title>The Global Catalogue of Microorganisms (GCM) 10K type strain sequencing project: providing services to taxonomists for standard genome sequencing and annotation.</title>
        <authorList>
            <consortium name="The Broad Institute Genomics Platform"/>
            <consortium name="The Broad Institute Genome Sequencing Center for Infectious Disease"/>
            <person name="Wu L."/>
            <person name="Ma J."/>
        </authorList>
    </citation>
    <scope>NUCLEOTIDE SEQUENCE [LARGE SCALE GENOMIC DNA]</scope>
    <source>
        <strain evidence="2">NBRC 111756</strain>
    </source>
</reference>
<dbReference type="Proteomes" id="UP001596422">
    <property type="component" value="Unassembled WGS sequence"/>
</dbReference>
<protein>
    <submittedName>
        <fullName evidence="1">Uncharacterized protein</fullName>
    </submittedName>
</protein>
<organism evidence="1 2">
    <name type="scientific">Marinobacterium aestuariivivens</name>
    <dbReference type="NCBI Taxonomy" id="1698799"/>
    <lineage>
        <taxon>Bacteria</taxon>
        <taxon>Pseudomonadati</taxon>
        <taxon>Pseudomonadota</taxon>
        <taxon>Gammaproteobacteria</taxon>
        <taxon>Oceanospirillales</taxon>
        <taxon>Oceanospirillaceae</taxon>
        <taxon>Marinobacterium</taxon>
    </lineage>
</organism>
<dbReference type="Gene3D" id="3.40.50.300">
    <property type="entry name" value="P-loop containing nucleotide triphosphate hydrolases"/>
    <property type="match status" value="1"/>
</dbReference>
<evidence type="ECO:0000313" key="2">
    <source>
        <dbReference type="Proteomes" id="UP001596422"/>
    </source>
</evidence>
<keyword evidence="2" id="KW-1185">Reference proteome</keyword>
<name>A0ABW2A1V3_9GAMM</name>